<keyword evidence="1" id="KW-0749">Sporulation</keyword>
<dbReference type="EC" id="3.4.23.-" evidence="1"/>
<accession>A0ABU9DLJ8</accession>
<dbReference type="PIRSF" id="PIRSF018571">
    <property type="entry name" value="SpoIIGA"/>
    <property type="match status" value="1"/>
</dbReference>
<evidence type="ECO:0000256" key="2">
    <source>
        <dbReference type="SAM" id="Phobius"/>
    </source>
</evidence>
<keyword evidence="1" id="KW-0645">Protease</keyword>
<reference evidence="3 4" key="1">
    <citation type="submission" date="2024-04" db="EMBL/GenBank/DDBJ databases">
        <title>draft genome sequnece of Paenibacillus filicis.</title>
        <authorList>
            <person name="Kim D.-U."/>
        </authorList>
    </citation>
    <scope>NUCLEOTIDE SEQUENCE [LARGE SCALE GENOMIC DNA]</scope>
    <source>
        <strain evidence="3 4">KACC14197</strain>
    </source>
</reference>
<dbReference type="NCBIfam" id="TIGR02854">
    <property type="entry name" value="spore_II_GA"/>
    <property type="match status" value="1"/>
</dbReference>
<keyword evidence="2" id="KW-1133">Transmembrane helix</keyword>
<feature type="transmembrane region" description="Helical" evidence="2">
    <location>
        <begin position="90"/>
        <end position="109"/>
    </location>
</feature>
<keyword evidence="1" id="KW-1003">Cell membrane</keyword>
<proteinExistence type="inferred from homology"/>
<keyword evidence="1" id="KW-0378">Hydrolase</keyword>
<feature type="transmembrane region" description="Helical" evidence="2">
    <location>
        <begin position="6"/>
        <end position="26"/>
    </location>
</feature>
<feature type="transmembrane region" description="Helical" evidence="2">
    <location>
        <begin position="121"/>
        <end position="143"/>
    </location>
</feature>
<evidence type="ECO:0000313" key="3">
    <source>
        <dbReference type="EMBL" id="MEK8129729.1"/>
    </source>
</evidence>
<sequence length="302" mass="34000">MVVYLDIIFLLNVLIDGALMWTTAWSRKLRFRFWRLLLSAVIGGSYAVFLFFPPLGFLYTFLVKFLFSLVMLVTAFGFGGLQHFLRNLGTFYMVNFVAAGVVVGCMYARQSADELLNGILLGRGLTGTLTLVFVGIPLAVWIYRTVIQALKRKQEMVSLMAQVHVHIDCVESSCTGLIDTGNQLYDPLTRTPVMVMEASQWREWIPEAWMEKIRRAEVDQIISAIGTDAFIWQDRLRLVPYRGVNRSTQFMLALKPDKVIITTEQGQTETLKVLIGLDGGRLSSDNAYQAIIHPSLVETSSG</sequence>
<keyword evidence="2" id="KW-0812">Transmembrane</keyword>
<protein>
    <recommendedName>
        <fullName evidence="1">Sporulation sigma-E factor-processing peptidase</fullName>
        <ecNumber evidence="1">3.4.23.-</ecNumber>
    </recommendedName>
    <alternativeName>
        <fullName evidence="1">Membrane-associated aspartic protease</fullName>
    </alternativeName>
    <alternativeName>
        <fullName evidence="1">Stage II sporulation protein GA</fullName>
    </alternativeName>
</protein>
<keyword evidence="1" id="KW-0064">Aspartyl protease</keyword>
<organism evidence="3 4">
    <name type="scientific">Paenibacillus filicis</name>
    <dbReference type="NCBI Taxonomy" id="669464"/>
    <lineage>
        <taxon>Bacteria</taxon>
        <taxon>Bacillati</taxon>
        <taxon>Bacillota</taxon>
        <taxon>Bacilli</taxon>
        <taxon>Bacillales</taxon>
        <taxon>Paenibacillaceae</taxon>
        <taxon>Paenibacillus</taxon>
    </lineage>
</organism>
<keyword evidence="1 2" id="KW-0472">Membrane</keyword>
<gene>
    <name evidence="3" type="primary">spoIIGA</name>
    <name evidence="3" type="ORF">WMW72_17625</name>
</gene>
<dbReference type="EMBL" id="JBBPCC010000011">
    <property type="protein sequence ID" value="MEK8129729.1"/>
    <property type="molecule type" value="Genomic_DNA"/>
</dbReference>
<dbReference type="RefSeq" id="WP_341416847.1">
    <property type="nucleotide sequence ID" value="NZ_JBBPCC010000011.1"/>
</dbReference>
<evidence type="ECO:0000313" key="4">
    <source>
        <dbReference type="Proteomes" id="UP001469365"/>
    </source>
</evidence>
<feature type="transmembrane region" description="Helical" evidence="2">
    <location>
        <begin position="33"/>
        <end position="52"/>
    </location>
</feature>
<feature type="transmembrane region" description="Helical" evidence="2">
    <location>
        <begin position="58"/>
        <end position="78"/>
    </location>
</feature>
<comment type="subcellular location">
    <subcellularLocation>
        <location evidence="1">Cell membrane</location>
    </subcellularLocation>
</comment>
<comment type="function">
    <text evidence="1">Probable aspartic protease that is responsible for the proteolytic cleavage of the RNA polymerase sigma E factor (SigE/spoIIGB) to yield the active peptide in the mother cell during sporulation. Responds to a signal from the forespore that is triggered by the extracellular signal protein SpoIIR.</text>
</comment>
<dbReference type="Pfam" id="PF03419">
    <property type="entry name" value="Peptidase_U4"/>
    <property type="match status" value="1"/>
</dbReference>
<dbReference type="InterPro" id="IPR005081">
    <property type="entry name" value="SpoIIGA"/>
</dbReference>
<name>A0ABU9DLJ8_9BACL</name>
<comment type="subunit">
    <text evidence="1">Self-associates. Interacts with SigE. Interacts with SpoIIR.</text>
</comment>
<dbReference type="Proteomes" id="UP001469365">
    <property type="component" value="Unassembled WGS sequence"/>
</dbReference>
<comment type="caution">
    <text evidence="3">The sequence shown here is derived from an EMBL/GenBank/DDBJ whole genome shotgun (WGS) entry which is preliminary data.</text>
</comment>
<comment type="similarity">
    <text evidence="1">Belongs to the peptidase U4 family.</text>
</comment>
<evidence type="ECO:0000256" key="1">
    <source>
        <dbReference type="PIRNR" id="PIRNR018571"/>
    </source>
</evidence>
<keyword evidence="4" id="KW-1185">Reference proteome</keyword>